<dbReference type="EMBL" id="KC246799">
    <property type="protein sequence ID" value="AHF24595.1"/>
    <property type="molecule type" value="Genomic_DNA"/>
</dbReference>
<evidence type="ECO:0000313" key="7">
    <source>
        <dbReference type="EMBL" id="AHF24595.1"/>
    </source>
</evidence>
<keyword evidence="4" id="KW-0812">Transmembrane</keyword>
<feature type="transmembrane region" description="Helical" evidence="4">
    <location>
        <begin position="49"/>
        <end position="68"/>
    </location>
</feature>
<dbReference type="PANTHER" id="PTHR43024:SF1">
    <property type="entry name" value="UDP-N-ACETYLMURAMOYL-TRIPEPTIDE--D-ALANYL-D-ALANINE LIGASE"/>
    <property type="match status" value="1"/>
</dbReference>
<sequence>MMIRALISLALGVPAMWLALRYNMHMFQLNGYINAEQNEWLRRNRHLQWILRFAACLGLISIAGSLIIKQPWFGIAADILIWITLIVIILVYRLLKEMNSKKPLKFTPRVKRMVASDIVICLVLLIVLVIIVGRGGVKALAGFPAGGFMAFITGMQLHFNKWANTVNRPVEKGVNNHYINDAKRILNENPDLTIIGVTGSYGKTSVKFYLETLLRQRYRVLVTPESYNTPMGIVITIRKFLKPSHEIFVCEMGARYVGEIKELCDLVHPHHGIIASVGPQHLDTFGSLDNIKKTKFELAEALPEGGKLFLNGDNEYISEMLNERKGSKPVYDDPVLYYSQKSGSGYYASDVSVTNHGTEFTVNAPDGESERFSMKLIGAHNVINVMGAIAVAHEMGIPLAELRIPVRKIQSVPHRMEMKNHGDVTIIDDAFNSNPIGSKAAVETLALMDGMRILITPGMVELGEDEAEYNRKFGTYAADCCDRIFLVGRKHTEPIKEGILSKGFPEKDLEVFDNVQDAISRAYALKTEQHKYILLENDLPDNY</sequence>
<name>W0FNK9_9BACT</name>
<evidence type="ECO:0000256" key="1">
    <source>
        <dbReference type="ARBA" id="ARBA00022598"/>
    </source>
</evidence>
<feature type="transmembrane region" description="Helical" evidence="4">
    <location>
        <begin position="6"/>
        <end position="24"/>
    </location>
</feature>
<dbReference type="InterPro" id="IPR013221">
    <property type="entry name" value="Mur_ligase_cen"/>
</dbReference>
<keyword evidence="3" id="KW-0067">ATP-binding</keyword>
<dbReference type="InterPro" id="IPR036565">
    <property type="entry name" value="Mur-like_cat_sf"/>
</dbReference>
<evidence type="ECO:0000256" key="2">
    <source>
        <dbReference type="ARBA" id="ARBA00022741"/>
    </source>
</evidence>
<evidence type="ECO:0000256" key="3">
    <source>
        <dbReference type="ARBA" id="ARBA00022840"/>
    </source>
</evidence>
<keyword evidence="2" id="KW-0547">Nucleotide-binding</keyword>
<dbReference type="PANTHER" id="PTHR43024">
    <property type="entry name" value="UDP-N-ACETYLMURAMOYL-TRIPEPTIDE--D-ALANYL-D-ALANINE LIGASE"/>
    <property type="match status" value="1"/>
</dbReference>
<evidence type="ECO:0000259" key="6">
    <source>
        <dbReference type="Pfam" id="PF08245"/>
    </source>
</evidence>
<dbReference type="Gene3D" id="3.40.1190.10">
    <property type="entry name" value="Mur-like, catalytic domain"/>
    <property type="match status" value="1"/>
</dbReference>
<feature type="transmembrane region" description="Helical" evidence="4">
    <location>
        <begin position="113"/>
        <end position="133"/>
    </location>
</feature>
<dbReference type="GO" id="GO:0016881">
    <property type="term" value="F:acid-amino acid ligase activity"/>
    <property type="evidence" value="ECO:0007669"/>
    <property type="project" value="InterPro"/>
</dbReference>
<accession>W0FNK9</accession>
<protein>
    <submittedName>
        <fullName evidence="7">UDP-N-acetylmuramyl pentapeptide synthase</fullName>
    </submittedName>
</protein>
<dbReference type="Gene3D" id="3.90.190.20">
    <property type="entry name" value="Mur ligase, C-terminal domain"/>
    <property type="match status" value="1"/>
</dbReference>
<feature type="domain" description="Mur ligase C-terminal" evidence="5">
    <location>
        <begin position="414"/>
        <end position="534"/>
    </location>
</feature>
<keyword evidence="4" id="KW-1133">Transmembrane helix</keyword>
<dbReference type="GO" id="GO:0005524">
    <property type="term" value="F:ATP binding"/>
    <property type="evidence" value="ECO:0007669"/>
    <property type="project" value="UniProtKB-KW"/>
</dbReference>
<dbReference type="AlphaFoldDB" id="W0FNK9"/>
<dbReference type="SUPFAM" id="SSF53623">
    <property type="entry name" value="MurD-like peptide ligases, catalytic domain"/>
    <property type="match status" value="1"/>
</dbReference>
<dbReference type="InterPro" id="IPR004101">
    <property type="entry name" value="Mur_ligase_C"/>
</dbReference>
<reference evidence="7" key="1">
    <citation type="journal article" date="2013" name="PLoS ONE">
        <title>Metagenomic insights into the carbohydrate-active enzymes carried by the microorganisms adhering to solid digesta in the rumen of cows.</title>
        <authorList>
            <person name="Wang L."/>
            <person name="Hatem A."/>
            <person name="Catalyurek U.V."/>
            <person name="Morrison M."/>
            <person name="Yu Z."/>
        </authorList>
    </citation>
    <scope>NUCLEOTIDE SEQUENCE</scope>
</reference>
<feature type="transmembrane region" description="Helical" evidence="4">
    <location>
        <begin position="74"/>
        <end position="92"/>
    </location>
</feature>
<organism evidence="7">
    <name type="scientific">uncultured bacterium Contig1762</name>
    <dbReference type="NCBI Taxonomy" id="1393506"/>
    <lineage>
        <taxon>Bacteria</taxon>
        <taxon>environmental samples</taxon>
    </lineage>
</organism>
<evidence type="ECO:0000256" key="4">
    <source>
        <dbReference type="SAM" id="Phobius"/>
    </source>
</evidence>
<feature type="domain" description="Mur ligase central" evidence="6">
    <location>
        <begin position="197"/>
        <end position="392"/>
    </location>
</feature>
<keyword evidence="1" id="KW-0436">Ligase</keyword>
<keyword evidence="4" id="KW-0472">Membrane</keyword>
<dbReference type="Pfam" id="PF08245">
    <property type="entry name" value="Mur_ligase_M"/>
    <property type="match status" value="1"/>
</dbReference>
<dbReference type="InterPro" id="IPR051046">
    <property type="entry name" value="MurCDEF_CellWall_CoF430Synth"/>
</dbReference>
<evidence type="ECO:0000259" key="5">
    <source>
        <dbReference type="Pfam" id="PF02875"/>
    </source>
</evidence>
<proteinExistence type="predicted"/>
<dbReference type="SUPFAM" id="SSF53244">
    <property type="entry name" value="MurD-like peptide ligases, peptide-binding domain"/>
    <property type="match status" value="1"/>
</dbReference>
<dbReference type="InterPro" id="IPR036615">
    <property type="entry name" value="Mur_ligase_C_dom_sf"/>
</dbReference>
<dbReference type="Pfam" id="PF02875">
    <property type="entry name" value="Mur_ligase_C"/>
    <property type="match status" value="1"/>
</dbReference>